<dbReference type="PANTHER" id="PTHR42756:SF1">
    <property type="entry name" value="TRANSCRIPTIONAL REPRESSOR OF EMRAB OPERON"/>
    <property type="match status" value="1"/>
</dbReference>
<keyword evidence="3" id="KW-0238">DNA-binding</keyword>
<evidence type="ECO:0000256" key="4">
    <source>
        <dbReference type="ARBA" id="ARBA00023163"/>
    </source>
</evidence>
<organism evidence="9 10">
    <name type="scientific">Blautia hansenii DSM 20583</name>
    <dbReference type="NCBI Taxonomy" id="537007"/>
    <lineage>
        <taxon>Bacteria</taxon>
        <taxon>Bacillati</taxon>
        <taxon>Bacillota</taxon>
        <taxon>Clostridia</taxon>
        <taxon>Lachnospirales</taxon>
        <taxon>Lachnospiraceae</taxon>
        <taxon>Blautia</taxon>
    </lineage>
</organism>
<proteinExistence type="inferred from homology"/>
<dbReference type="SMART" id="SM00347">
    <property type="entry name" value="HTH_MARR"/>
    <property type="match status" value="1"/>
</dbReference>
<gene>
    <name evidence="9" type="ORF">BLAHAN_04545</name>
</gene>
<dbReference type="HOGENOM" id="CLU_083287_11_1_9"/>
<dbReference type="GO" id="GO:0003700">
    <property type="term" value="F:DNA-binding transcription factor activity"/>
    <property type="evidence" value="ECO:0007669"/>
    <property type="project" value="InterPro"/>
</dbReference>
<dbReference type="eggNOG" id="COG1846">
    <property type="taxonomic scope" value="Bacteria"/>
</dbReference>
<comment type="similarity">
    <text evidence="5">Belongs to the SarZ family.</text>
</comment>
<comment type="subcellular location">
    <subcellularLocation>
        <location evidence="1">Cytoplasm</location>
    </subcellularLocation>
</comment>
<dbReference type="AlphaFoldDB" id="C9L595"/>
<dbReference type="InterPro" id="IPR036388">
    <property type="entry name" value="WH-like_DNA-bd_sf"/>
</dbReference>
<dbReference type="PRINTS" id="PR00598">
    <property type="entry name" value="HTHMARR"/>
</dbReference>
<dbReference type="Proteomes" id="UP000003755">
    <property type="component" value="Unassembled WGS sequence"/>
</dbReference>
<dbReference type="GO" id="GO:0003677">
    <property type="term" value="F:DNA binding"/>
    <property type="evidence" value="ECO:0007669"/>
    <property type="project" value="UniProtKB-KW"/>
</dbReference>
<name>C9L595_BLAHA</name>
<accession>C9L595</accession>
<dbReference type="SUPFAM" id="SSF46785">
    <property type="entry name" value="Winged helix' DNA-binding domain"/>
    <property type="match status" value="1"/>
</dbReference>
<dbReference type="PANTHER" id="PTHR42756">
    <property type="entry name" value="TRANSCRIPTIONAL REGULATOR, MARR"/>
    <property type="match status" value="1"/>
</dbReference>
<protein>
    <recommendedName>
        <fullName evidence="6">HTH-type transcriptional regulator SarZ</fullName>
    </recommendedName>
    <alternativeName>
        <fullName evidence="7">Staphylococcal accessory regulator Z</fullName>
    </alternativeName>
</protein>
<dbReference type="InterPro" id="IPR000835">
    <property type="entry name" value="HTH_MarR-typ"/>
</dbReference>
<evidence type="ECO:0000256" key="5">
    <source>
        <dbReference type="ARBA" id="ARBA00046337"/>
    </source>
</evidence>
<comment type="caution">
    <text evidence="9">The sequence shown here is derived from an EMBL/GenBank/DDBJ whole genome shotgun (WGS) entry which is preliminary data.</text>
</comment>
<keyword evidence="10" id="KW-1185">Reference proteome</keyword>
<dbReference type="STRING" id="537007.BLAHAN_04545"/>
<keyword evidence="4" id="KW-0804">Transcription</keyword>
<dbReference type="PROSITE" id="PS50995">
    <property type="entry name" value="HTH_MARR_2"/>
    <property type="match status" value="1"/>
</dbReference>
<evidence type="ECO:0000256" key="7">
    <source>
        <dbReference type="ARBA" id="ARBA00047207"/>
    </source>
</evidence>
<sequence>MFLSSKSDIIKQEECRRSDKVDHYEVFHDILVNLFQEIMDIEGKALITSEFKDISVNDMHIMEAIGEENAKNMSSVAKLLSVTVGTLTIAINGLVKKGYVARERSEEDRRVVLISLTGKGRKANEHHKKFHDGMIQALLKDLDDEQQEILVKSLLNLREFFDSYENQK</sequence>
<dbReference type="EMBL" id="ABYU02000011">
    <property type="protein sequence ID" value="EEX22327.1"/>
    <property type="molecule type" value="Genomic_DNA"/>
</dbReference>
<dbReference type="InterPro" id="IPR055166">
    <property type="entry name" value="Transc_reg_Sar_Rot_HTH"/>
</dbReference>
<dbReference type="Gene3D" id="1.10.10.10">
    <property type="entry name" value="Winged helix-like DNA-binding domain superfamily/Winged helix DNA-binding domain"/>
    <property type="match status" value="1"/>
</dbReference>
<dbReference type="GO" id="GO:0005737">
    <property type="term" value="C:cytoplasm"/>
    <property type="evidence" value="ECO:0007669"/>
    <property type="project" value="UniProtKB-SubCell"/>
</dbReference>
<evidence type="ECO:0000259" key="8">
    <source>
        <dbReference type="PROSITE" id="PS50995"/>
    </source>
</evidence>
<evidence type="ECO:0000256" key="3">
    <source>
        <dbReference type="ARBA" id="ARBA00023125"/>
    </source>
</evidence>
<evidence type="ECO:0000256" key="6">
    <source>
        <dbReference type="ARBA" id="ARBA00047188"/>
    </source>
</evidence>
<evidence type="ECO:0000256" key="2">
    <source>
        <dbReference type="ARBA" id="ARBA00023015"/>
    </source>
</evidence>
<dbReference type="Pfam" id="PF22381">
    <property type="entry name" value="Staph_reg_Sar_Rot"/>
    <property type="match status" value="1"/>
</dbReference>
<reference evidence="9" key="1">
    <citation type="submission" date="2009-09" db="EMBL/GenBank/DDBJ databases">
        <authorList>
            <person name="Weinstock G."/>
            <person name="Sodergren E."/>
            <person name="Clifton S."/>
            <person name="Fulton L."/>
            <person name="Fulton B."/>
            <person name="Courtney L."/>
            <person name="Fronick C."/>
            <person name="Harrison M."/>
            <person name="Strong C."/>
            <person name="Farmer C."/>
            <person name="Delahaunty K."/>
            <person name="Markovic C."/>
            <person name="Hall O."/>
            <person name="Minx P."/>
            <person name="Tomlinson C."/>
            <person name="Mitreva M."/>
            <person name="Nelson J."/>
            <person name="Hou S."/>
            <person name="Wollam A."/>
            <person name="Pepin K.H."/>
            <person name="Johnson M."/>
            <person name="Bhonagiri V."/>
            <person name="Nash W.E."/>
            <person name="Warren W."/>
            <person name="Chinwalla A."/>
            <person name="Mardis E.R."/>
            <person name="Wilson R.K."/>
        </authorList>
    </citation>
    <scope>NUCLEOTIDE SEQUENCE [LARGE SCALE GENOMIC DNA]</scope>
    <source>
        <strain evidence="9">DSM 20583</strain>
    </source>
</reference>
<feature type="domain" description="HTH marR-type" evidence="8">
    <location>
        <begin position="31"/>
        <end position="159"/>
    </location>
</feature>
<keyword evidence="2" id="KW-0805">Transcription regulation</keyword>
<evidence type="ECO:0000313" key="9">
    <source>
        <dbReference type="EMBL" id="EEX22327.1"/>
    </source>
</evidence>
<dbReference type="InterPro" id="IPR036390">
    <property type="entry name" value="WH_DNA-bd_sf"/>
</dbReference>
<evidence type="ECO:0000256" key="1">
    <source>
        <dbReference type="ARBA" id="ARBA00004496"/>
    </source>
</evidence>
<evidence type="ECO:0000313" key="10">
    <source>
        <dbReference type="Proteomes" id="UP000003755"/>
    </source>
</evidence>